<reference evidence="2" key="1">
    <citation type="submission" date="2018-02" db="EMBL/GenBank/DDBJ databases">
        <title>Rhizophora mucronata_Transcriptome.</title>
        <authorList>
            <person name="Meera S.P."/>
            <person name="Sreeshan A."/>
            <person name="Augustine A."/>
        </authorList>
    </citation>
    <scope>NUCLEOTIDE SEQUENCE</scope>
    <source>
        <tissue evidence="2">Leaf</tissue>
    </source>
</reference>
<accession>A0A2P2M0D4</accession>
<feature type="region of interest" description="Disordered" evidence="1">
    <location>
        <begin position="1"/>
        <end position="51"/>
    </location>
</feature>
<name>A0A2P2M0D4_RHIMU</name>
<protein>
    <submittedName>
        <fullName evidence="2">Uncharacterized protein MANES_10G060900</fullName>
    </submittedName>
</protein>
<sequence length="72" mass="7679">MILHSRAASDVSKNNNASSSSLSHLSAPKSPRHRRIDEGDGTTVGSSAPRGLLAAADVERIRGTQMLRGRRL</sequence>
<feature type="compositionally biased region" description="Low complexity" evidence="1">
    <location>
        <begin position="12"/>
        <end position="29"/>
    </location>
</feature>
<proteinExistence type="predicted"/>
<evidence type="ECO:0000256" key="1">
    <source>
        <dbReference type="SAM" id="MobiDB-lite"/>
    </source>
</evidence>
<dbReference type="EMBL" id="GGEC01043195">
    <property type="protein sequence ID" value="MBX23679.1"/>
    <property type="molecule type" value="Transcribed_RNA"/>
</dbReference>
<dbReference type="AlphaFoldDB" id="A0A2P2M0D4"/>
<evidence type="ECO:0000313" key="2">
    <source>
        <dbReference type="EMBL" id="MBX23679.1"/>
    </source>
</evidence>
<organism evidence="2">
    <name type="scientific">Rhizophora mucronata</name>
    <name type="common">Asiatic mangrove</name>
    <dbReference type="NCBI Taxonomy" id="61149"/>
    <lineage>
        <taxon>Eukaryota</taxon>
        <taxon>Viridiplantae</taxon>
        <taxon>Streptophyta</taxon>
        <taxon>Embryophyta</taxon>
        <taxon>Tracheophyta</taxon>
        <taxon>Spermatophyta</taxon>
        <taxon>Magnoliopsida</taxon>
        <taxon>eudicotyledons</taxon>
        <taxon>Gunneridae</taxon>
        <taxon>Pentapetalae</taxon>
        <taxon>rosids</taxon>
        <taxon>fabids</taxon>
        <taxon>Malpighiales</taxon>
        <taxon>Rhizophoraceae</taxon>
        <taxon>Rhizophora</taxon>
    </lineage>
</organism>